<dbReference type="Proteomes" id="UP000812672">
    <property type="component" value="Unassembled WGS sequence"/>
</dbReference>
<dbReference type="RefSeq" id="WP_216687057.1">
    <property type="nucleotide sequence ID" value="NZ_CAUPKR010000014.1"/>
</dbReference>
<keyword evidence="3" id="KW-1185">Reference proteome</keyword>
<evidence type="ECO:0000313" key="3">
    <source>
        <dbReference type="Proteomes" id="UP000812672"/>
    </source>
</evidence>
<keyword evidence="1" id="KW-0472">Membrane</keyword>
<organism evidence="2 3">
    <name type="scientific">Allobacillus halotolerans</name>
    <dbReference type="NCBI Taxonomy" id="570278"/>
    <lineage>
        <taxon>Bacteria</taxon>
        <taxon>Bacillati</taxon>
        <taxon>Bacillota</taxon>
        <taxon>Bacilli</taxon>
        <taxon>Bacillales</taxon>
        <taxon>Bacillaceae</taxon>
        <taxon>Allobacillus</taxon>
    </lineage>
</organism>
<evidence type="ECO:0000256" key="1">
    <source>
        <dbReference type="SAM" id="Phobius"/>
    </source>
</evidence>
<reference evidence="2 3" key="1">
    <citation type="journal article" date="2011" name="Int. J. Syst. Evol. Microbiol.">
        <title>Allobacillus halotolerans gen. nov., sp. nov. isolated from shrimp paste.</title>
        <authorList>
            <person name="Sheu S.Y."/>
            <person name="Arun A.B."/>
            <person name="Jiang S.R."/>
            <person name="Young C.C."/>
            <person name="Chen W.M."/>
        </authorList>
    </citation>
    <scope>NUCLEOTIDE SEQUENCE [LARGE SCALE GENOMIC DNA]</scope>
    <source>
        <strain evidence="2 3">LMG 24826</strain>
    </source>
</reference>
<keyword evidence="1" id="KW-0812">Transmembrane</keyword>
<feature type="transmembrane region" description="Helical" evidence="1">
    <location>
        <begin position="7"/>
        <end position="30"/>
    </location>
</feature>
<accession>A0ABS6GPH0</accession>
<name>A0ABS6GPH0_9BACI</name>
<comment type="caution">
    <text evidence="2">The sequence shown here is derived from an EMBL/GenBank/DDBJ whole genome shotgun (WGS) entry which is preliminary data.</text>
</comment>
<sequence length="217" mass="25199">MSNKNKVFLVIGIFLLGLIILIVAATYFGLQKDPEHTKKVREEATDYLDKHFTDEMEIVDVMYDNASIYEQFSYAAIVQPVKDPDFQFLVYSHLETGEYTDSYVAEVWEEELEDFLMPRLKESFGKDVIKELWMTYPKDVGEQLNISHDDIPSLKGQDTGVVIRLTLSRGEKDNDEDALEQIIDEMKDELSIKRGHFTLSFSEQALFFKDKNINKDF</sequence>
<dbReference type="EMBL" id="JAHLZF010000006">
    <property type="protein sequence ID" value="MBU6080555.1"/>
    <property type="molecule type" value="Genomic_DNA"/>
</dbReference>
<keyword evidence="1" id="KW-1133">Transmembrane helix</keyword>
<proteinExistence type="predicted"/>
<protein>
    <submittedName>
        <fullName evidence="2">Uncharacterized protein</fullName>
    </submittedName>
</protein>
<gene>
    <name evidence="2" type="ORF">KQ486_05950</name>
</gene>
<evidence type="ECO:0000313" key="2">
    <source>
        <dbReference type="EMBL" id="MBU6080555.1"/>
    </source>
</evidence>